<dbReference type="PANTHER" id="PTHR43715:SF1">
    <property type="entry name" value="GDP-MANNOSE 4,6 DEHYDRATASE"/>
    <property type="match status" value="1"/>
</dbReference>
<comment type="caution">
    <text evidence="6">The sequence shown here is derived from an EMBL/GenBank/DDBJ whole genome shotgun (WGS) entry which is preliminary data.</text>
</comment>
<dbReference type="GO" id="GO:0042351">
    <property type="term" value="P:'de novo' GDP-L-fucose biosynthetic process"/>
    <property type="evidence" value="ECO:0007669"/>
    <property type="project" value="TreeGrafter"/>
</dbReference>
<dbReference type="Gene3D" id="3.90.25.10">
    <property type="entry name" value="UDP-galactose 4-epimerase, domain 1"/>
    <property type="match status" value="1"/>
</dbReference>
<dbReference type="Pfam" id="PF16363">
    <property type="entry name" value="GDP_Man_Dehyd"/>
    <property type="match status" value="1"/>
</dbReference>
<dbReference type="EC" id="4.2.1.47" evidence="3"/>
<evidence type="ECO:0000259" key="5">
    <source>
        <dbReference type="Pfam" id="PF16363"/>
    </source>
</evidence>
<evidence type="ECO:0000313" key="6">
    <source>
        <dbReference type="EMBL" id="KPQ41978.1"/>
    </source>
</evidence>
<accession>A0A0N8KQF3</accession>
<dbReference type="Proteomes" id="UP000050360">
    <property type="component" value="Unassembled WGS sequence"/>
</dbReference>
<dbReference type="SUPFAM" id="SSF51735">
    <property type="entry name" value="NAD(P)-binding Rossmann-fold domains"/>
    <property type="match status" value="1"/>
</dbReference>
<organism evidence="6 7">
    <name type="scientific">Candidatus Methanoperedens nitratireducens</name>
    <dbReference type="NCBI Taxonomy" id="1392998"/>
    <lineage>
        <taxon>Archaea</taxon>
        <taxon>Methanobacteriati</taxon>
        <taxon>Methanobacteriota</taxon>
        <taxon>Stenosarchaea group</taxon>
        <taxon>Methanomicrobia</taxon>
        <taxon>Methanosarcinales</taxon>
        <taxon>ANME-2 cluster</taxon>
        <taxon>Candidatus Methanoperedentaceae</taxon>
        <taxon>Candidatus Methanoperedens</taxon>
    </lineage>
</organism>
<evidence type="ECO:0000256" key="4">
    <source>
        <dbReference type="ARBA" id="ARBA00023239"/>
    </source>
</evidence>
<dbReference type="PANTHER" id="PTHR43715">
    <property type="entry name" value="GDP-MANNOSE 4,6-DEHYDRATASE"/>
    <property type="match status" value="1"/>
</dbReference>
<evidence type="ECO:0000256" key="1">
    <source>
        <dbReference type="ARBA" id="ARBA00001937"/>
    </source>
</evidence>
<dbReference type="Gene3D" id="3.40.50.720">
    <property type="entry name" value="NAD(P)-binding Rossmann-like Domain"/>
    <property type="match status" value="1"/>
</dbReference>
<gene>
    <name evidence="6" type="primary">gmd</name>
    <name evidence="6" type="ORF">MPEBLZ_03504</name>
</gene>
<dbReference type="InterPro" id="IPR006368">
    <property type="entry name" value="GDP_Man_deHydtase"/>
</dbReference>
<evidence type="ECO:0000313" key="7">
    <source>
        <dbReference type="Proteomes" id="UP000050360"/>
    </source>
</evidence>
<comment type="similarity">
    <text evidence="2">Belongs to the NAD(P)-dependent epimerase/dehydratase family. GDP-mannose 4,6-dehydratase subfamily.</text>
</comment>
<dbReference type="InterPro" id="IPR016040">
    <property type="entry name" value="NAD(P)-bd_dom"/>
</dbReference>
<evidence type="ECO:0000256" key="3">
    <source>
        <dbReference type="ARBA" id="ARBA00011989"/>
    </source>
</evidence>
<sequence length="106" mass="12076">MWLMLQQDEPDDFVIATGKTHSVREFSELAFREVGIKLEWKGIGVDEVGVNSATGDILIEIDRRYFRPTEVDILMGDPSKAREKLGWEAKVGFEELVRMMVAGDMK</sequence>
<reference evidence="6 7" key="1">
    <citation type="submission" date="2015-09" db="EMBL/GenBank/DDBJ databases">
        <title>A metagenomics-based metabolic model of nitrate-dependent anaerobic oxidation of methane by Methanoperedens-like archaea.</title>
        <authorList>
            <person name="Arshad A."/>
            <person name="Speth D.R."/>
            <person name="De Graaf R.M."/>
            <person name="Op Den Camp H.J."/>
            <person name="Jetten M.S."/>
            <person name="Welte C.U."/>
        </authorList>
    </citation>
    <scope>NUCLEOTIDE SEQUENCE [LARGE SCALE GENOMIC DNA]</scope>
</reference>
<evidence type="ECO:0000256" key="2">
    <source>
        <dbReference type="ARBA" id="ARBA00009263"/>
    </source>
</evidence>
<dbReference type="AlphaFoldDB" id="A0A0N8KQF3"/>
<proteinExistence type="inferred from homology"/>
<dbReference type="GO" id="GO:0008446">
    <property type="term" value="F:GDP-mannose 4,6-dehydratase activity"/>
    <property type="evidence" value="ECO:0007669"/>
    <property type="project" value="UniProtKB-EC"/>
</dbReference>
<feature type="domain" description="NAD(P)-binding" evidence="5">
    <location>
        <begin position="1"/>
        <end position="100"/>
    </location>
</feature>
<dbReference type="EMBL" id="LKCM01000281">
    <property type="protein sequence ID" value="KPQ41978.1"/>
    <property type="molecule type" value="Genomic_DNA"/>
</dbReference>
<name>A0A0N8KQF3_9EURY</name>
<comment type="cofactor">
    <cofactor evidence="1">
        <name>NADP(+)</name>
        <dbReference type="ChEBI" id="CHEBI:58349"/>
    </cofactor>
</comment>
<dbReference type="PATRIC" id="fig|1719120.3.peg.3803"/>
<dbReference type="InterPro" id="IPR036291">
    <property type="entry name" value="NAD(P)-bd_dom_sf"/>
</dbReference>
<protein>
    <recommendedName>
        <fullName evidence="3">GDP-mannose 4,6-dehydratase</fullName>
        <ecNumber evidence="3">4.2.1.47</ecNumber>
    </recommendedName>
</protein>
<keyword evidence="4" id="KW-0456">Lyase</keyword>